<dbReference type="GO" id="GO:0003341">
    <property type="term" value="P:cilium movement"/>
    <property type="evidence" value="ECO:0007669"/>
    <property type="project" value="UniProtKB-ARBA"/>
</dbReference>
<keyword evidence="14" id="KW-0206">Cytoskeleton</keyword>
<dbReference type="PROSITE" id="PS50222">
    <property type="entry name" value="EF_HAND_2"/>
    <property type="match status" value="1"/>
</dbReference>
<evidence type="ECO:0000256" key="1">
    <source>
        <dbReference type="ARBA" id="ARBA00004230"/>
    </source>
</evidence>
<evidence type="ECO:0000313" key="23">
    <source>
        <dbReference type="EMBL" id="KAK2150993.1"/>
    </source>
</evidence>
<organism evidence="23 24">
    <name type="scientific">Paralvinella palmiformis</name>
    <dbReference type="NCBI Taxonomy" id="53620"/>
    <lineage>
        <taxon>Eukaryota</taxon>
        <taxon>Metazoa</taxon>
        <taxon>Spiralia</taxon>
        <taxon>Lophotrochozoa</taxon>
        <taxon>Annelida</taxon>
        <taxon>Polychaeta</taxon>
        <taxon>Sedentaria</taxon>
        <taxon>Canalipalpata</taxon>
        <taxon>Terebellida</taxon>
        <taxon>Terebelliformia</taxon>
        <taxon>Alvinellidae</taxon>
        <taxon>Paralvinella</taxon>
    </lineage>
</organism>
<dbReference type="FunFam" id="3.40.50.300:FF:001328">
    <property type="entry name" value="Dynein heavy chain 6, axonemal"/>
    <property type="match status" value="1"/>
</dbReference>
<evidence type="ECO:0000256" key="10">
    <source>
        <dbReference type="ARBA" id="ARBA00023017"/>
    </source>
</evidence>
<keyword evidence="24" id="KW-1185">Reference proteome</keyword>
<evidence type="ECO:0000256" key="8">
    <source>
        <dbReference type="ARBA" id="ARBA00022840"/>
    </source>
</evidence>
<dbReference type="Gene3D" id="1.20.58.1120">
    <property type="match status" value="1"/>
</dbReference>
<evidence type="ECO:0000256" key="6">
    <source>
        <dbReference type="ARBA" id="ARBA00022737"/>
    </source>
</evidence>
<keyword evidence="7" id="KW-0547">Nucleotide-binding</keyword>
<dbReference type="GO" id="GO:0008569">
    <property type="term" value="F:minus-end-directed microtubule motor activity"/>
    <property type="evidence" value="ECO:0007669"/>
    <property type="project" value="InterPro"/>
</dbReference>
<dbReference type="InterPro" id="IPR013602">
    <property type="entry name" value="Dynein_heavy_linker"/>
</dbReference>
<evidence type="ECO:0000256" key="14">
    <source>
        <dbReference type="ARBA" id="ARBA00023212"/>
    </source>
</evidence>
<dbReference type="FunFam" id="1.20.920.20:FF:000006">
    <property type="entry name" value="Dynein, axonemal, heavy chain 6"/>
    <property type="match status" value="1"/>
</dbReference>
<feature type="region of interest" description="Disordered" evidence="21">
    <location>
        <begin position="51"/>
        <end position="141"/>
    </location>
</feature>
<dbReference type="Gene3D" id="1.20.140.100">
    <property type="entry name" value="Dynein heavy chain, N-terminal domain 2"/>
    <property type="match status" value="1"/>
</dbReference>
<keyword evidence="11 20" id="KW-0175">Coiled coil</keyword>
<dbReference type="GO" id="GO:0005524">
    <property type="term" value="F:ATP binding"/>
    <property type="evidence" value="ECO:0007669"/>
    <property type="project" value="UniProtKB-KW"/>
</dbReference>
<dbReference type="Gene3D" id="1.20.920.30">
    <property type="match status" value="1"/>
</dbReference>
<keyword evidence="9" id="KW-0282">Flagellum</keyword>
<proteinExistence type="inferred from homology"/>
<dbReference type="GO" id="GO:0005874">
    <property type="term" value="C:microtubule"/>
    <property type="evidence" value="ECO:0007669"/>
    <property type="project" value="UniProtKB-KW"/>
</dbReference>
<evidence type="ECO:0000256" key="17">
    <source>
        <dbReference type="ARBA" id="ARBA00071816"/>
    </source>
</evidence>
<feature type="domain" description="EF-hand" evidence="22">
    <location>
        <begin position="2242"/>
        <end position="2277"/>
    </location>
</feature>
<dbReference type="InterPro" id="IPR041589">
    <property type="entry name" value="DNAH3_AAA_lid_1"/>
</dbReference>
<dbReference type="InterPro" id="IPR042228">
    <property type="entry name" value="Dynein_linker_3"/>
</dbReference>
<dbReference type="FunFam" id="1.20.140.100:FF:000004">
    <property type="entry name" value="Dynein axonemal heavy chain 6"/>
    <property type="match status" value="1"/>
</dbReference>
<dbReference type="Pfam" id="PF18199">
    <property type="entry name" value="Dynein_C"/>
    <property type="match status" value="1"/>
</dbReference>
<evidence type="ECO:0000256" key="20">
    <source>
        <dbReference type="SAM" id="Coils"/>
    </source>
</evidence>
<dbReference type="FunFam" id="3.40.50.300:FF:000044">
    <property type="entry name" value="Dynein heavy chain 5, axonemal"/>
    <property type="match status" value="1"/>
</dbReference>
<dbReference type="FunFam" id="1.20.920.30:FF:000002">
    <property type="entry name" value="Dynein axonemal heavy chain 3"/>
    <property type="match status" value="1"/>
</dbReference>
<dbReference type="FunFam" id="1.20.1270.280:FF:000001">
    <property type="entry name" value="dynein heavy chain 7, axonemal"/>
    <property type="match status" value="1"/>
</dbReference>
<comment type="caution">
    <text evidence="23">The sequence shown here is derived from an EMBL/GenBank/DDBJ whole genome shotgun (WGS) entry which is preliminary data.</text>
</comment>
<evidence type="ECO:0000256" key="12">
    <source>
        <dbReference type="ARBA" id="ARBA00023069"/>
    </source>
</evidence>
<dbReference type="FunFam" id="1.10.287.2620:FF:000002">
    <property type="entry name" value="Dynein heavy chain 2, axonemal"/>
    <property type="match status" value="1"/>
</dbReference>
<evidence type="ECO:0000256" key="11">
    <source>
        <dbReference type="ARBA" id="ARBA00023054"/>
    </source>
</evidence>
<dbReference type="InterPro" id="IPR042219">
    <property type="entry name" value="AAA_lid_11_sf"/>
</dbReference>
<dbReference type="Gene3D" id="1.10.8.710">
    <property type="match status" value="1"/>
</dbReference>
<dbReference type="FunFam" id="3.10.490.20:FF:000001">
    <property type="entry name" value="dynein heavy chain 7, axonemal"/>
    <property type="match status" value="1"/>
</dbReference>
<dbReference type="Gene3D" id="1.10.287.2620">
    <property type="match status" value="1"/>
</dbReference>
<dbReference type="Pfam" id="PF17852">
    <property type="entry name" value="Dynein_AAA_lid"/>
    <property type="match status" value="1"/>
</dbReference>
<dbReference type="Pfam" id="PF08393">
    <property type="entry name" value="DHC_N2"/>
    <property type="match status" value="1"/>
</dbReference>
<keyword evidence="4" id="KW-0963">Cytoplasm</keyword>
<dbReference type="Pfam" id="PF12780">
    <property type="entry name" value="AAA_8"/>
    <property type="match status" value="1"/>
</dbReference>
<dbReference type="InterPro" id="IPR024317">
    <property type="entry name" value="Dynein_heavy_chain_D4_dom"/>
</dbReference>
<dbReference type="Gene3D" id="6.10.140.1060">
    <property type="match status" value="1"/>
</dbReference>
<feature type="coiled-coil region" evidence="20">
    <location>
        <begin position="2832"/>
        <end position="2880"/>
    </location>
</feature>
<keyword evidence="6" id="KW-0677">Repeat</keyword>
<evidence type="ECO:0000256" key="15">
    <source>
        <dbReference type="ARBA" id="ARBA00023273"/>
    </source>
</evidence>
<dbReference type="FunFam" id="3.40.50.300:FF:000362">
    <property type="entry name" value="Dynein, axonemal, heavy chain 6"/>
    <property type="match status" value="1"/>
</dbReference>
<dbReference type="FunFam" id="1.10.8.720:FF:000001">
    <property type="entry name" value="dynein heavy chain 7, axonemal"/>
    <property type="match status" value="1"/>
</dbReference>
<dbReference type="EMBL" id="JAODUP010000380">
    <property type="protein sequence ID" value="KAK2150993.1"/>
    <property type="molecule type" value="Genomic_DNA"/>
</dbReference>
<dbReference type="InterPro" id="IPR041228">
    <property type="entry name" value="Dynein_C"/>
</dbReference>
<reference evidence="23" key="1">
    <citation type="journal article" date="2023" name="Mol. Biol. Evol.">
        <title>Third-Generation Sequencing Reveals the Adaptive Role of the Epigenome in Three Deep-Sea Polychaetes.</title>
        <authorList>
            <person name="Perez M."/>
            <person name="Aroh O."/>
            <person name="Sun Y."/>
            <person name="Lan Y."/>
            <person name="Juniper S.K."/>
            <person name="Young C.R."/>
            <person name="Angers B."/>
            <person name="Qian P.Y."/>
        </authorList>
    </citation>
    <scope>NUCLEOTIDE SEQUENCE</scope>
    <source>
        <strain evidence="23">P08H-3</strain>
    </source>
</reference>
<evidence type="ECO:0000256" key="7">
    <source>
        <dbReference type="ARBA" id="ARBA00022741"/>
    </source>
</evidence>
<dbReference type="InterPro" id="IPR002048">
    <property type="entry name" value="EF_hand_dom"/>
</dbReference>
<dbReference type="Gene3D" id="1.20.920.20">
    <property type="match status" value="1"/>
</dbReference>
<dbReference type="FunFam" id="1.10.472.130:FF:000005">
    <property type="entry name" value="Dynein axonemal heavy chain 7"/>
    <property type="match status" value="1"/>
</dbReference>
<comment type="subcellular location">
    <subcellularLocation>
        <location evidence="1">Cell projection</location>
        <location evidence="1">Cilium</location>
        <location evidence="1">Flagellum</location>
    </subcellularLocation>
    <subcellularLocation>
        <location evidence="2">Cytoplasm</location>
        <location evidence="2">Cytoskeleton</location>
        <location evidence="2">Cilium axoneme</location>
    </subcellularLocation>
</comment>
<feature type="coiled-coil region" evidence="20">
    <location>
        <begin position="711"/>
        <end position="771"/>
    </location>
</feature>
<evidence type="ECO:0000256" key="16">
    <source>
        <dbReference type="ARBA" id="ARBA00062885"/>
    </source>
</evidence>
<keyword evidence="8" id="KW-0067">ATP-binding</keyword>
<keyword evidence="5" id="KW-0493">Microtubule</keyword>
<dbReference type="Gene3D" id="1.10.8.720">
    <property type="entry name" value="Region D6 of dynein motor"/>
    <property type="match status" value="1"/>
</dbReference>
<keyword evidence="10" id="KW-0243">Dynein</keyword>
<dbReference type="FunFam" id="1.10.8.710:FF:000004">
    <property type="entry name" value="Dynein axonemal heavy chain 6"/>
    <property type="match status" value="1"/>
</dbReference>
<dbReference type="GO" id="GO:0051959">
    <property type="term" value="F:dynein light intermediate chain binding"/>
    <property type="evidence" value="ECO:0007669"/>
    <property type="project" value="InterPro"/>
</dbReference>
<dbReference type="GO" id="GO:0045505">
    <property type="term" value="F:dynein intermediate chain binding"/>
    <property type="evidence" value="ECO:0007669"/>
    <property type="project" value="InterPro"/>
</dbReference>
<keyword evidence="12" id="KW-0969">Cilium</keyword>
<dbReference type="PANTHER" id="PTHR22878:SF66">
    <property type="entry name" value="DYNEIN AXONEMAL HEAVY CHAIN 7"/>
    <property type="match status" value="1"/>
</dbReference>
<dbReference type="InterPro" id="IPR041658">
    <property type="entry name" value="AAA_lid_11"/>
</dbReference>
<evidence type="ECO:0000256" key="21">
    <source>
        <dbReference type="SAM" id="MobiDB-lite"/>
    </source>
</evidence>
<dbReference type="InterPro" id="IPR027417">
    <property type="entry name" value="P-loop_NTPase"/>
</dbReference>
<keyword evidence="13" id="KW-0505">Motor protein</keyword>
<dbReference type="Pfam" id="PF12775">
    <property type="entry name" value="AAA_7"/>
    <property type="match status" value="1"/>
</dbReference>
<dbReference type="Gene3D" id="3.20.180.20">
    <property type="entry name" value="Dynein heavy chain, N-terminal domain 2"/>
    <property type="match status" value="1"/>
</dbReference>
<dbReference type="InterPro" id="IPR041466">
    <property type="entry name" value="Dynein_AAA5_ext"/>
</dbReference>
<dbReference type="InterPro" id="IPR043160">
    <property type="entry name" value="Dynein_C_barrel"/>
</dbReference>
<gene>
    <name evidence="23" type="ORF">LSH36_380g03018</name>
</gene>
<dbReference type="FunFam" id="1.20.58.1120:FF:000001">
    <property type="entry name" value="dynein heavy chain 2, axonemal"/>
    <property type="match status" value="1"/>
</dbReference>
<dbReference type="SUPFAM" id="SSF52540">
    <property type="entry name" value="P-loop containing nucleoside triphosphate hydrolases"/>
    <property type="match status" value="4"/>
</dbReference>
<sequence>MMYCRLNNTTNSTLTLTKKATRMITQMFSEESDDDEYLGFESILLILLPPQRGSKGKDTHNPVNFLPTLPSKRSKPSWQQNPPSFLLSGKPDAKSESNNTIDLVGELTARESKRPKRSTTKGAAHDHNGAPSAGFQQPKKDREQFRKALVEIIMQQQDEPAQSSSRSSSRSDELPPISRTVSPTAAEKDILRYYYYIHNGIDTEHVAPMEDSWLEHVMALVPRDLKIGHEKTIEILSDEMREDYLLSVKKAIVDFVLRDPREKDEDKKEVLPPHREELEVVPKPWKKTYHQCREIAIDQLHITNPCMLQVLQLWHNSFGGLRLVDIEEFHNRVDSMELSMFQNLCMRHIEAAKEKLLKTWFPEVQNIFYQGNKRKQVPSNQNQEKLEAFFNCAATLMTEQLQNLALDSIRDYTDLIVQPSYSTRAYEHSGFILRLILDGTDIKYEPEFKDFEIVLINVYDVMIKSVGVVPRVETKLYSEWSGSKSKAYLHPIILEAILDSHKEKTVQLIRKESQKPQDHAKLYDKYSFLINKQADEDTDKFLGEEHTFDEYAREVRKYHKLVEDILYNSFKVTRLGMFEVHCDELIRALSKRADAICTKLLNRMSKDHQEANKELCNEYEAIAEKALTTPANTEQLMELKTFIHKVETETIYDLEKKLGQARDRLAFLVDYANFSPAEMRLNTNTFMWHDRMPAIFEEHKLIVSEKRHQYEEALKLRKERFLEELDSYAKQVEEFQTYGDMNEVSRYLKKARMLDEKLQAAAEKIEAFNNEEEAFGWQTTSYPERQQIIAKLKPYLQLYELNVEFNTKHNEWMNGPMSGVVPDLVDQEVGNFARNLYKLEKAFANEPAPKKIASKVKGDVERFKEHMPIVSTLFNPGLRERHWEQISEIAKMTIRPDDTMCLSRLIDMNLDSHVSKFEGISEAATKEHSLEKALEKMKMEWEPMEFSIIPYRETGTHILSSVDDIQLQLDDHIVKTQTMRGSPFIKPFEDEMRDWENSLVMLQDILDEWLKVQATWLYLEPIFSSPDIMAQMPEEGRRFTTVDKNWREIMKQAVLDKHVLAVLKIDKMLEKLRKSNELLDLIQKGLNEYLEKKRLFFPRFFFLSNDELLEILSETKDPTRVQPHLKKCFEGIALLEFTDILDITHMKSSEGEIVELRDVISTAKARGQVEKWLLELEQDMIVSIRKVILESQEAYVKEPRGEWVKNWPGQSVLCVTQKYWTTYVHEALRSGHKAMQDYLELNNEQITEIVAIVRGKLSKQNRVTLQALIVLDVHARDTLSKLVDDEISSEEDFEWLSQLRYYWEFLTAGIREHKLRTLFGALALHLGGAPEGPAGTGKTETTKDLAKAVAKQCVVFNCSDGLDYIALGKFFKGLASCGAWSCFDEFNRIDLEVLSVVAQQILTIQRGITAGADTLLFEGTEIRLDPTCSVFITMNPGYAGRSELPDNLKALFRPVAMMVPDYALIAEISLYSTGFINARPLAVKIVATYRLCSEQLSSQHHYDYGMRAVKSVLTAAGNLKLKYPEENEDILMLRSIIDVNLPKFLSHDLPLFSGITSDLFPGIVLPEPDYEVLNEAIKANCIKMNLQCTDFFLEKIQQIYEMMIVRHGFMIVGEPFGGKTSAYRVLGGALGDIHEKGLLEENKVQWTIINPKAITMGQLYGQFDPVSHEWSDGILAVSYRAFASSQTPDRKWLIFDGPVDAIWIENMNTVLDDNKKLCLMSGEIIQLAPTTNLIFEPMDLEVASPATVSRCGMIYMEPHSLGWRPVFKSWLNRLPETLTDTHKKIWIDMFERFVDPCLAQIRKRSKELSPTSDTNLVNSLMNMIDCMIDEFHDEAIIKGMEDREITSWLECIFLFSLTWSIGASSDEDSRKKFDALVRELIEGAMSEDTRTKLCLVSLTEAPQKAYNVPLPKDSIIYSYYFVKEGIGRWERWSEDLKDKPPIPKDAVFNEIIVPTADTVRYTKLMEMLITHQKAALFIGPTGTGKSSYILDFLLNQLDKEVYKPNIINFSAQTSSTQTQNIIMSKLDKRRKGVYGPPLGKKAIVFVDDLNMPILETYGAQPPIELLRQWLDHWNWYDLKDTTMIKLIDIQLMAAMGPPGGGRNPVTPRFLRHFNTITINEFDDEAMLTIFRSIMEWHISSRGFASEFKPCIDQVVLGTMEIYKEAILYLLPTPAKSHYLFNLRDFSRVVQGVLLSVPETMEEPSAMKRLWFHEVFRVFYDRLVDDEDRDWLYKTMREVVKNKMREDFDQLFIHLDFDGDGTVLEDDLRSLMYCDFSDPKSDSNNYMEVRNMENLRVVVEGYLEDYNNFSKKPMNLVMFRFAIEHVSRISRIIKQPRSHALLVGVGGSGRQSLTRLAAHMADYELFQVEISKSYTSVEWHEDLKRIMRKSTETDQHAVFLFSDTQIKQESFLEDVNNLLNTGEVPNLYPLDEKQEICEKMRQLDRQKDKAKQTDGTPVALFNMFVQRCRDQMHIVLAMSPIGDAFRNRLRKFPSLVNCCTIDWFQSWPNDALQAVATRFLEDLEMEDDIRAGCIDMCKDFHQTTRDLSDRFFLELDRHNYVTPTSYLELINTFKTLLDKKQDEVMKAKRRYEIGLEKLASAASQVAVMKLELTELHPQLVVASHEVDKIMVEVEKESIEVAKVEKVVKADEAKANEQAREAQAIKDECDSDLAEAMPILNSALAALDTLTPADISVVKTMKSPPYGVKLVMEAVCVIKGLKADRLNDPSTGKKIEDYWGPSKKMLGDMKFLESLQNFDKDNIPANIIKQVRAKYANNPDFDPDKVKLASTACEGLSKWVLAIEKYDKVAKVVAPKKAALKVAESKYSVAMADLEKKRASLREVQEKLGKLQRRLDENKQKKLDLENQVDLCTKKLDRAEQLIGGLGGEKDRWQKAALDLGIKYTNLTGDVLTSSGLVAYLGAFTSAFRQDQINAWVQSVKGKGIPCTDEFTLINTLGEPVQIRSWNIAGLPSDSFSVENGIIISNARRWPLMIDPQGQANKWVKNMEKANSLHVIKLSDSDFVRNLENCIQFGTPVLLENIAEELDPILEPLLLKQTFKQGGALYIKLGDNMIEYSQDFRFYVTTKLRNPHYLPETAVKVTLLNFMITPEGLEDQLLGIVVARERPELEEEKNALILQSAKNKKQLKEIEDQILEVLSTSEGNILEDETAIKAIADETEKKIDTARLGYTPIAVHSAILFFSIADLANIDPMYQYSLAWFIMLFNMSIENADKSDDLPTRLNSLRDHFTYSLYCNVCRSLFEKDKLLFSFLLCVNLLKHRKEVDEDEWRFLLTGGVGLDNPHSNPTAWLPPVSWDEICRLDELPRFKSIRKTFINHKDSWKMVYDSTEPQHKDLPGEFKERLGQFQGMLVLRCLRPDKIIPAVQEFVVEKLGKTYVEPPPFDLGGSFNDSTSISPLIFVLSPGADPTVALLKFADDQGFGGAKFDSLSLGQGQGPIALKMIERGIKEGTWVMLQNCHLAPSWMPTLEKICEELNPDQTHPDFRLWLTSYPSVSFPVSILQNGVKMTNEPPKGLRFNIWRSYLSDPISDPEFFASVKNDYAWKKMLFGLCFFHASIQERRKFGPIGWNIPYEFNETDLRISVRQLAIFLNQYEDVQYEALSYLTGECNYGGRVTDDWDRRTLMTILSKYYHRDIVEKEKYDFDESGLYYAPPHGDYDSYIEYIKSLPLNPHPHIFGMNANADISKDQNETKLLFDSILLTQAKASSGGAKSTDEVVDDVATDILSKLPKNFDTEVALRKYPTSYKQSMNTVLVQEMGRFNRLLSVIRASLQNVCKAIKGLVVMSSDLEEVVMSVLKGRIPEMWMKKSYPSLKPLGSYVNDFLTRLKFLQVNTRLVHEMGVTPLNEWLQLNVVEWCKLAAFNTTLAADWFDEEAPPVFWVSGFYFTQAFLTGVQQNFARKYTIPIDLLGYDFEVMDDKEYKEAPEDGAYINGLYLEGARWDRKIRKINESLPKVLFDPMPVIWLKPCKRDDIPEKSVYESPVYKTSERRGTLSTTGHSTNYVIAMKIPSDKSQDHWVMRGVALLCQLDN</sequence>
<dbReference type="FunFam" id="3.40.50.300:FF:002141">
    <property type="entry name" value="Dynein heavy chain"/>
    <property type="match status" value="1"/>
</dbReference>
<dbReference type="Pfam" id="PF12774">
    <property type="entry name" value="AAA_6"/>
    <property type="match status" value="1"/>
</dbReference>
<evidence type="ECO:0000313" key="24">
    <source>
        <dbReference type="Proteomes" id="UP001208570"/>
    </source>
</evidence>
<dbReference type="InterPro" id="IPR043157">
    <property type="entry name" value="Dynein_AAA1S"/>
</dbReference>
<dbReference type="Gene3D" id="1.10.8.1220">
    <property type="match status" value="1"/>
</dbReference>
<dbReference type="Gene3D" id="3.40.50.300">
    <property type="entry name" value="P-loop containing nucleotide triphosphate hydrolases"/>
    <property type="match status" value="5"/>
</dbReference>
<dbReference type="InterPro" id="IPR035699">
    <property type="entry name" value="AAA_6"/>
</dbReference>
<evidence type="ECO:0000256" key="18">
    <source>
        <dbReference type="ARBA" id="ARBA00078543"/>
    </source>
</evidence>
<dbReference type="InterPro" id="IPR035706">
    <property type="entry name" value="AAA_9"/>
</dbReference>
<dbReference type="InterPro" id="IPR026983">
    <property type="entry name" value="DHC"/>
</dbReference>
<dbReference type="InterPro" id="IPR004273">
    <property type="entry name" value="Dynein_heavy_D6_P-loop"/>
</dbReference>
<feature type="region of interest" description="Disordered" evidence="21">
    <location>
        <begin position="155"/>
        <end position="181"/>
    </location>
</feature>
<evidence type="ECO:0000256" key="3">
    <source>
        <dbReference type="ARBA" id="ARBA00008887"/>
    </source>
</evidence>
<keyword evidence="15" id="KW-0966">Cell projection</keyword>
<dbReference type="InterPro" id="IPR042222">
    <property type="entry name" value="Dynein_2_N"/>
</dbReference>
<dbReference type="Gene3D" id="3.10.490.20">
    <property type="match status" value="1"/>
</dbReference>
<dbReference type="InterPro" id="IPR024743">
    <property type="entry name" value="Dynein_HC_stalk"/>
</dbReference>
<comment type="similarity">
    <text evidence="3">Belongs to the dynein heavy chain family.</text>
</comment>
<dbReference type="GO" id="GO:0005509">
    <property type="term" value="F:calcium ion binding"/>
    <property type="evidence" value="ECO:0007669"/>
    <property type="project" value="InterPro"/>
</dbReference>
<protein>
    <recommendedName>
        <fullName evidence="17">Dynein axonemal heavy chain 7</fullName>
    </recommendedName>
    <alternativeName>
        <fullName evidence="19">Axonemal beta dynein heavy chain 7</fullName>
    </alternativeName>
    <alternativeName>
        <fullName evidence="18">Ciliary dynein heavy chain 7</fullName>
    </alternativeName>
</protein>
<name>A0AAD9JDA6_9ANNE</name>
<dbReference type="GO" id="GO:0005858">
    <property type="term" value="C:axonemal dynein complex"/>
    <property type="evidence" value="ECO:0007669"/>
    <property type="project" value="UniProtKB-ARBA"/>
</dbReference>
<dbReference type="Pfam" id="PF12777">
    <property type="entry name" value="MT"/>
    <property type="match status" value="1"/>
</dbReference>
<evidence type="ECO:0000256" key="4">
    <source>
        <dbReference type="ARBA" id="ARBA00022490"/>
    </source>
</evidence>
<evidence type="ECO:0000256" key="19">
    <source>
        <dbReference type="ARBA" id="ARBA00082102"/>
    </source>
</evidence>
<dbReference type="Pfam" id="PF17857">
    <property type="entry name" value="AAA_lid_1"/>
    <property type="match status" value="1"/>
</dbReference>
<dbReference type="GO" id="GO:0031514">
    <property type="term" value="C:motile cilium"/>
    <property type="evidence" value="ECO:0007669"/>
    <property type="project" value="UniProtKB-SubCell"/>
</dbReference>
<dbReference type="FunFam" id="3.40.50.300:FF:000223">
    <property type="entry name" value="Dynein heavy chain 3, axonemal"/>
    <property type="match status" value="1"/>
</dbReference>
<dbReference type="Gene3D" id="1.20.1270.280">
    <property type="match status" value="1"/>
</dbReference>
<accession>A0AAD9JDA6</accession>
<evidence type="ECO:0000256" key="5">
    <source>
        <dbReference type="ARBA" id="ARBA00022701"/>
    </source>
</evidence>
<dbReference type="FunFam" id="3.20.180.20:FF:000003">
    <property type="entry name" value="Dynein heavy chain 12, axonemal"/>
    <property type="match status" value="1"/>
</dbReference>
<dbReference type="Gene3D" id="1.10.472.130">
    <property type="match status" value="1"/>
</dbReference>
<dbReference type="Pfam" id="PF18198">
    <property type="entry name" value="AAA_lid_11"/>
    <property type="match status" value="1"/>
</dbReference>
<dbReference type="PANTHER" id="PTHR22878">
    <property type="entry name" value="DYNEIN HEAVY CHAIN 6, AXONEMAL-LIKE-RELATED"/>
    <property type="match status" value="1"/>
</dbReference>
<dbReference type="Pfam" id="PF03028">
    <property type="entry name" value="Dynein_heavy"/>
    <property type="match status" value="1"/>
</dbReference>
<dbReference type="Proteomes" id="UP001208570">
    <property type="component" value="Unassembled WGS sequence"/>
</dbReference>
<evidence type="ECO:0000256" key="9">
    <source>
        <dbReference type="ARBA" id="ARBA00022846"/>
    </source>
</evidence>
<evidence type="ECO:0000259" key="22">
    <source>
        <dbReference type="PROSITE" id="PS50222"/>
    </source>
</evidence>
<dbReference type="Pfam" id="PF12781">
    <property type="entry name" value="AAA_9"/>
    <property type="match status" value="1"/>
</dbReference>
<evidence type="ECO:0000256" key="2">
    <source>
        <dbReference type="ARBA" id="ARBA00004430"/>
    </source>
</evidence>
<comment type="subunit">
    <text evidence="16">The dynein complex consists of at least two heavy chains and a number of intermediate and light chains.</text>
</comment>
<dbReference type="FunFam" id="1.10.8.1220:FF:000001">
    <property type="entry name" value="Dynein axonemal heavy chain 5"/>
    <property type="match status" value="1"/>
</dbReference>
<evidence type="ECO:0000256" key="13">
    <source>
        <dbReference type="ARBA" id="ARBA00023175"/>
    </source>
</evidence>